<dbReference type="GO" id="GO:0016491">
    <property type="term" value="F:oxidoreductase activity"/>
    <property type="evidence" value="ECO:0007669"/>
    <property type="project" value="InterPro"/>
</dbReference>
<evidence type="ECO:0000259" key="1">
    <source>
        <dbReference type="Pfam" id="PF02915"/>
    </source>
</evidence>
<proteinExistence type="predicted"/>
<dbReference type="AlphaFoldDB" id="A0AAU7XVV9"/>
<sequence length="216" mass="24214">MPSVMSGRATPSELTQAGLIGQSPEQLDLQIEDGWRSRGEQAFEAMVRSDSRLFIAKLEEAVLSESICVQLYDMLLERAMHHDGYRAELVATFRQIRDEELAHVWTLIEALERVGVRARTALAEHPRNWGIAAQRVAQVLAQPHNSMSQCLHAMLIYELGEQAAWETLVTLMAASGDDTWLRRFQAVLQDEQRHANTIKALLSRELPDEGVAPSAT</sequence>
<protein>
    <submittedName>
        <fullName evidence="2">Ferritin-like domain-containing protein</fullName>
    </submittedName>
</protein>
<dbReference type="Pfam" id="PF02915">
    <property type="entry name" value="Rubrerythrin"/>
    <property type="match status" value="1"/>
</dbReference>
<dbReference type="EMBL" id="CP158373">
    <property type="protein sequence ID" value="XBY61997.1"/>
    <property type="molecule type" value="Genomic_DNA"/>
</dbReference>
<name>A0AAU7XVV9_9PSED</name>
<reference evidence="2" key="1">
    <citation type="submission" date="2023-08" db="EMBL/GenBank/DDBJ databases">
        <title>Increased levels of nutrients transform a symbiont into a lethal pathobiont.</title>
        <authorList>
            <person name="Lachnit T."/>
            <person name="Ulrich L."/>
            <person name="Willmer F.M."/>
            <person name="Hasenbein T."/>
            <person name="Steiner L.X."/>
            <person name="Wolters M."/>
            <person name="Herbst E.M."/>
            <person name="Deines P."/>
        </authorList>
    </citation>
    <scope>NUCLEOTIDE SEQUENCE</scope>
    <source>
        <strain evidence="2">T3</strain>
    </source>
</reference>
<dbReference type="InterPro" id="IPR009078">
    <property type="entry name" value="Ferritin-like_SF"/>
</dbReference>
<dbReference type="RefSeq" id="WP_021218103.1">
    <property type="nucleotide sequence ID" value="NZ_CP158373.1"/>
</dbReference>
<dbReference type="Gene3D" id="1.20.1260.10">
    <property type="match status" value="1"/>
</dbReference>
<dbReference type="SUPFAM" id="SSF47240">
    <property type="entry name" value="Ferritin-like"/>
    <property type="match status" value="1"/>
</dbReference>
<accession>A0AAU7XVV9</accession>
<dbReference type="CDD" id="cd00657">
    <property type="entry name" value="Ferritin_like"/>
    <property type="match status" value="1"/>
</dbReference>
<dbReference type="InterPro" id="IPR003251">
    <property type="entry name" value="Rr_diiron-bd_dom"/>
</dbReference>
<dbReference type="InterPro" id="IPR012347">
    <property type="entry name" value="Ferritin-like"/>
</dbReference>
<dbReference type="GO" id="GO:0046872">
    <property type="term" value="F:metal ion binding"/>
    <property type="evidence" value="ECO:0007669"/>
    <property type="project" value="InterPro"/>
</dbReference>
<organism evidence="2">
    <name type="scientific">Pseudomonas solani</name>
    <dbReference type="NCBI Taxonomy" id="2731552"/>
    <lineage>
        <taxon>Bacteria</taxon>
        <taxon>Pseudomonadati</taxon>
        <taxon>Pseudomonadota</taxon>
        <taxon>Gammaproteobacteria</taxon>
        <taxon>Pseudomonadales</taxon>
        <taxon>Pseudomonadaceae</taxon>
        <taxon>Pseudomonas</taxon>
    </lineage>
</organism>
<feature type="domain" description="Rubrerythrin diiron-binding" evidence="1">
    <location>
        <begin position="58"/>
        <end position="202"/>
    </location>
</feature>
<gene>
    <name evidence="2" type="ORF">ABS648_18760</name>
</gene>
<evidence type="ECO:0000313" key="2">
    <source>
        <dbReference type="EMBL" id="XBY61997.1"/>
    </source>
</evidence>